<dbReference type="Proteomes" id="UP000078561">
    <property type="component" value="Unassembled WGS sequence"/>
</dbReference>
<dbReference type="AlphaFoldDB" id="A0A168KWG8"/>
<evidence type="ECO:0000313" key="5">
    <source>
        <dbReference type="Proteomes" id="UP000078561"/>
    </source>
</evidence>
<accession>A0A168KWG8</accession>
<proteinExistence type="predicted"/>
<organism evidence="4">
    <name type="scientific">Absidia glauca</name>
    <name type="common">Pin mould</name>
    <dbReference type="NCBI Taxonomy" id="4829"/>
    <lineage>
        <taxon>Eukaryota</taxon>
        <taxon>Fungi</taxon>
        <taxon>Fungi incertae sedis</taxon>
        <taxon>Mucoromycota</taxon>
        <taxon>Mucoromycotina</taxon>
        <taxon>Mucoromycetes</taxon>
        <taxon>Mucorales</taxon>
        <taxon>Cunninghamellaceae</taxon>
        <taxon>Absidia</taxon>
    </lineage>
</organism>
<sequence>QNKIWDVVVSGWLMFRSTNDVKYLGFKTGFFDLLVQSDQVTEYHVDSTCKTNRAGFELFGVVANVYGSGYPIAYLIVKVASNTNVSGEDTGRITALKTFFQEMKDRGFNPTFFFTDKDQAEINAIEAVWPSEGPSIIRLCLWHLKRAIKLKLSKPKTAILPIYNEQAAHLEYDFVDTSFVPVEDARRRNRNLLTTVNQRAIILDMMGKHYNMHHFIPEGHLGISVSELVHQNVVLYDGWAKSGVDNKLPIGKTTMMIEAHWKVLKRTHLYHYNRARLDLVTFVILQHYYKKLKVKYQSMVVYRSETTTFESRFMKEWIKGRGAQVSGTTYSTDLVRLVCGCHSFLHSPVTLCKHLVKAHIAATHDDLVNRKYFIQRPHTPPFISFLPTTNPNTHHPGNHPREGPRPRPSLRRRLSVSRWCNRAARSPLVDEERSFLAHEIRLRDKSANVRRLRELLARAEEEKEDEKSQYMALLTNSNPLQAIPNLDLPT</sequence>
<keyword evidence="1" id="KW-0175">Coiled coil</keyword>
<feature type="domain" description="MULE transposase" evidence="3">
    <location>
        <begin position="44"/>
        <end position="145"/>
    </location>
</feature>
<dbReference type="STRING" id="4829.A0A168KWG8"/>
<keyword evidence="5" id="KW-1185">Reference proteome</keyword>
<evidence type="ECO:0000259" key="3">
    <source>
        <dbReference type="Pfam" id="PF10551"/>
    </source>
</evidence>
<dbReference type="Pfam" id="PF10551">
    <property type="entry name" value="MULE"/>
    <property type="match status" value="1"/>
</dbReference>
<gene>
    <name evidence="4" type="primary">ABSGL_00921.1 scaffold 993</name>
</gene>
<name>A0A168KWG8_ABSGL</name>
<dbReference type="OrthoDB" id="2290496at2759"/>
<reference evidence="4" key="1">
    <citation type="submission" date="2016-04" db="EMBL/GenBank/DDBJ databases">
        <authorList>
            <person name="Evans L.H."/>
            <person name="Alamgir A."/>
            <person name="Owens N."/>
            <person name="Weber N.D."/>
            <person name="Virtaneva K."/>
            <person name="Barbian K."/>
            <person name="Babar A."/>
            <person name="Rosenke K."/>
        </authorList>
    </citation>
    <scope>NUCLEOTIDE SEQUENCE [LARGE SCALE GENOMIC DNA]</scope>
    <source>
        <strain evidence="4">CBS 101.48</strain>
    </source>
</reference>
<protein>
    <recommendedName>
        <fullName evidence="3">MULE transposase domain-containing protein</fullName>
    </recommendedName>
</protein>
<dbReference type="EMBL" id="LT550353">
    <property type="protein sequence ID" value="SAL95591.1"/>
    <property type="molecule type" value="Genomic_DNA"/>
</dbReference>
<evidence type="ECO:0000256" key="1">
    <source>
        <dbReference type="SAM" id="Coils"/>
    </source>
</evidence>
<feature type="region of interest" description="Disordered" evidence="2">
    <location>
        <begin position="387"/>
        <end position="411"/>
    </location>
</feature>
<feature type="non-terminal residue" evidence="4">
    <location>
        <position position="1"/>
    </location>
</feature>
<feature type="coiled-coil region" evidence="1">
    <location>
        <begin position="442"/>
        <end position="476"/>
    </location>
</feature>
<evidence type="ECO:0000256" key="2">
    <source>
        <dbReference type="SAM" id="MobiDB-lite"/>
    </source>
</evidence>
<dbReference type="InParanoid" id="A0A168KWG8"/>
<evidence type="ECO:0000313" key="4">
    <source>
        <dbReference type="EMBL" id="SAL95591.1"/>
    </source>
</evidence>
<dbReference type="InterPro" id="IPR018289">
    <property type="entry name" value="MULE_transposase_dom"/>
</dbReference>